<evidence type="ECO:0000256" key="1">
    <source>
        <dbReference type="SAM" id="MobiDB-lite"/>
    </source>
</evidence>
<dbReference type="SMART" id="SM00672">
    <property type="entry name" value="CAP10"/>
    <property type="match status" value="1"/>
</dbReference>
<dbReference type="InterPro" id="IPR006598">
    <property type="entry name" value="CAP10"/>
</dbReference>
<dbReference type="AlphaFoldDB" id="A0AAV5FXS6"/>
<dbReference type="Proteomes" id="UP001054889">
    <property type="component" value="Unassembled WGS sequence"/>
</dbReference>
<feature type="region of interest" description="Disordered" evidence="1">
    <location>
        <begin position="549"/>
        <end position="572"/>
    </location>
</feature>
<protein>
    <recommendedName>
        <fullName evidence="3">Glycosyl transferase CAP10 domain-containing protein</fullName>
    </recommendedName>
</protein>
<keyword evidence="5" id="KW-1185">Reference proteome</keyword>
<dbReference type="InterPro" id="IPR051091">
    <property type="entry name" value="O-Glucosyltr/Glycosyltrsf_90"/>
</dbReference>
<keyword evidence="2" id="KW-0472">Membrane</keyword>
<evidence type="ECO:0000313" key="4">
    <source>
        <dbReference type="EMBL" id="GJN40498.1"/>
    </source>
</evidence>
<name>A0AAV5FXS6_ELECO</name>
<feature type="domain" description="Glycosyl transferase CAP10" evidence="3">
    <location>
        <begin position="246"/>
        <end position="495"/>
    </location>
</feature>
<organism evidence="4 5">
    <name type="scientific">Eleusine coracana subsp. coracana</name>
    <dbReference type="NCBI Taxonomy" id="191504"/>
    <lineage>
        <taxon>Eukaryota</taxon>
        <taxon>Viridiplantae</taxon>
        <taxon>Streptophyta</taxon>
        <taxon>Embryophyta</taxon>
        <taxon>Tracheophyta</taxon>
        <taxon>Spermatophyta</taxon>
        <taxon>Magnoliopsida</taxon>
        <taxon>Liliopsida</taxon>
        <taxon>Poales</taxon>
        <taxon>Poaceae</taxon>
        <taxon>PACMAD clade</taxon>
        <taxon>Chloridoideae</taxon>
        <taxon>Cynodonteae</taxon>
        <taxon>Eleusininae</taxon>
        <taxon>Eleusine</taxon>
    </lineage>
</organism>
<comment type="caution">
    <text evidence="4">The sequence shown here is derived from an EMBL/GenBank/DDBJ whole genome shotgun (WGS) entry which is preliminary data.</text>
</comment>
<feature type="compositionally biased region" description="Basic and acidic residues" evidence="1">
    <location>
        <begin position="552"/>
        <end position="572"/>
    </location>
</feature>
<feature type="compositionally biased region" description="Low complexity" evidence="1">
    <location>
        <begin position="147"/>
        <end position="161"/>
    </location>
</feature>
<reference evidence="4" key="2">
    <citation type="submission" date="2021-12" db="EMBL/GenBank/DDBJ databases">
        <title>Resequencing data analysis of finger millet.</title>
        <authorList>
            <person name="Hatakeyama M."/>
            <person name="Aluri S."/>
            <person name="Balachadran M.T."/>
            <person name="Sivarajan S.R."/>
            <person name="Poveda L."/>
            <person name="Shimizu-Inatsugi R."/>
            <person name="Schlapbach R."/>
            <person name="Sreeman S.M."/>
            <person name="Shimizu K.K."/>
        </authorList>
    </citation>
    <scope>NUCLEOTIDE SEQUENCE</scope>
</reference>
<feature type="region of interest" description="Disordered" evidence="1">
    <location>
        <begin position="144"/>
        <end position="168"/>
    </location>
</feature>
<gene>
    <name evidence="4" type="primary">gb29719</name>
    <name evidence="4" type="ORF">PR202_gb29719</name>
</gene>
<dbReference type="EMBL" id="BQKI01000134">
    <property type="protein sequence ID" value="GJN40498.1"/>
    <property type="molecule type" value="Genomic_DNA"/>
</dbReference>
<sequence>MKALAAMPKHDDEETSALVPPPTQNQSTEDGAPPCDSNNTGSMAVDQAAQVQQSTEKPSWMRVLPTKGIGLVMSSLVVLAMLVGTTSSGWTIPLGSYSFLLGSGAAAGHGQHGRAPHHHSPASPRVPIPFNCGNETSFPYPRACPRAATSPSPSPAATPSTVEQHRPAAPPLSCPDYFRFIHSDLSPWRDQGITREAVELARDKATFRLVIVGGRAYVEKIRPAFQTRDVFTLWGVLQLLSRYPGRVPDLDLMFFCGDIAVVRRRAFPDPAAAPPLFMYCKDDGALDIVFPDWTFWGWPEVNVRPWAPFLEEVARENRRVAWNDRQPYAFWKGNPGVGGARRDLMRCNFNATSGVDWNARLVRQDWGVAGRTGYKDSDMAKQCLYRYKIYVQGRGWSVSNKYIMSCDSPMLSIDTPFQDFFSRGLFAGKHYWPINATRKCPSIKFAVDWGNAHPAQAQRMGHEGSAFAQEDLAMDYVYDYMLHLLTSYAKLLRYKPTVPEKAVELCLESIACPAGGRAREFLIQSMERYVADYEPCTLPPPFTDQEVAEMASRNEEARNKVRTMEEAVEKET</sequence>
<dbReference type="Pfam" id="PF05686">
    <property type="entry name" value="Glyco_transf_90"/>
    <property type="match status" value="1"/>
</dbReference>
<evidence type="ECO:0000256" key="2">
    <source>
        <dbReference type="SAM" id="Phobius"/>
    </source>
</evidence>
<feature type="region of interest" description="Disordered" evidence="1">
    <location>
        <begin position="1"/>
        <end position="42"/>
    </location>
</feature>
<evidence type="ECO:0000259" key="3">
    <source>
        <dbReference type="SMART" id="SM00672"/>
    </source>
</evidence>
<evidence type="ECO:0000313" key="5">
    <source>
        <dbReference type="Proteomes" id="UP001054889"/>
    </source>
</evidence>
<proteinExistence type="predicted"/>
<feature type="transmembrane region" description="Helical" evidence="2">
    <location>
        <begin position="69"/>
        <end position="90"/>
    </location>
</feature>
<keyword evidence="2" id="KW-1133">Transmembrane helix</keyword>
<dbReference type="PANTHER" id="PTHR12203:SF105">
    <property type="entry name" value="OS08G0101800 PROTEIN"/>
    <property type="match status" value="1"/>
</dbReference>
<reference evidence="4" key="1">
    <citation type="journal article" date="2018" name="DNA Res.">
        <title>Multiple hybrid de novo genome assembly of finger millet, an orphan allotetraploid crop.</title>
        <authorList>
            <person name="Hatakeyama M."/>
            <person name="Aluri S."/>
            <person name="Balachadran M.T."/>
            <person name="Sivarajan S.R."/>
            <person name="Patrignani A."/>
            <person name="Gruter S."/>
            <person name="Poveda L."/>
            <person name="Shimizu-Inatsugi R."/>
            <person name="Baeten J."/>
            <person name="Francoijs K.J."/>
            <person name="Nataraja K.N."/>
            <person name="Reddy Y.A.N."/>
            <person name="Phadnis S."/>
            <person name="Ravikumar R.L."/>
            <person name="Schlapbach R."/>
            <person name="Sreeman S.M."/>
            <person name="Shimizu K.K."/>
        </authorList>
    </citation>
    <scope>NUCLEOTIDE SEQUENCE</scope>
</reference>
<accession>A0AAV5FXS6</accession>
<keyword evidence="2" id="KW-0812">Transmembrane</keyword>
<dbReference type="PANTHER" id="PTHR12203">
    <property type="entry name" value="KDEL LYS-ASP-GLU-LEU CONTAINING - RELATED"/>
    <property type="match status" value="1"/>
</dbReference>